<dbReference type="AlphaFoldDB" id="A0A915YK86"/>
<comment type="similarity">
    <text evidence="3 11">Belongs to the MnmG family.</text>
</comment>
<evidence type="ECO:0000256" key="8">
    <source>
        <dbReference type="ARBA" id="ARBA00023027"/>
    </source>
</evidence>
<dbReference type="Pfam" id="PF13932">
    <property type="entry name" value="SAM_GIDA_C"/>
    <property type="match status" value="1"/>
</dbReference>
<feature type="binding site" evidence="11">
    <location>
        <begin position="270"/>
        <end position="284"/>
    </location>
    <ligand>
        <name>NAD(+)</name>
        <dbReference type="ChEBI" id="CHEBI:57540"/>
    </ligand>
</feature>
<dbReference type="Gene3D" id="1.10.150.570">
    <property type="entry name" value="GidA associated domain, C-terminal subdomain"/>
    <property type="match status" value="1"/>
</dbReference>
<dbReference type="InterPro" id="IPR004416">
    <property type="entry name" value="MnmG"/>
</dbReference>
<feature type="binding site" evidence="11">
    <location>
        <position position="178"/>
    </location>
    <ligand>
        <name>FAD</name>
        <dbReference type="ChEBI" id="CHEBI:57692"/>
    </ligand>
</feature>
<dbReference type="Pfam" id="PF01134">
    <property type="entry name" value="GIDA"/>
    <property type="match status" value="1"/>
</dbReference>
<evidence type="ECO:0000313" key="14">
    <source>
        <dbReference type="Proteomes" id="UP001060919"/>
    </source>
</evidence>
<protein>
    <recommendedName>
        <fullName evidence="4 11">tRNA uridine 5-carboxymethylaminomethyl modification enzyme MnmG</fullName>
    </recommendedName>
    <alternativeName>
        <fullName evidence="10 11">Glucose-inhibited division protein A</fullName>
    </alternativeName>
</protein>
<evidence type="ECO:0000256" key="7">
    <source>
        <dbReference type="ARBA" id="ARBA00022827"/>
    </source>
</evidence>
<keyword evidence="11" id="KW-0963">Cytoplasm</keyword>
<evidence type="ECO:0000256" key="2">
    <source>
        <dbReference type="ARBA" id="ARBA00003717"/>
    </source>
</evidence>
<dbReference type="RefSeq" id="WP_264789562.1">
    <property type="nucleotide sequence ID" value="NZ_AP026867.1"/>
</dbReference>
<evidence type="ECO:0000256" key="1">
    <source>
        <dbReference type="ARBA" id="ARBA00001974"/>
    </source>
</evidence>
<evidence type="ECO:0000256" key="10">
    <source>
        <dbReference type="ARBA" id="ARBA00031800"/>
    </source>
</evidence>
<comment type="function">
    <text evidence="2 11">NAD-binding protein involved in the addition of a carboxymethylaminomethyl (cmnm) group at the wobble position (U34) of certain tRNAs, forming tRNA-cmnm(5)s(2)U34.</text>
</comment>
<dbReference type="Proteomes" id="UP001060919">
    <property type="component" value="Chromosome"/>
</dbReference>
<dbReference type="InterPro" id="IPR044920">
    <property type="entry name" value="MnmG_C_subdom_sf"/>
</dbReference>
<dbReference type="SMART" id="SM01228">
    <property type="entry name" value="GIDA_assoc_3"/>
    <property type="match status" value="1"/>
</dbReference>
<comment type="subunit">
    <text evidence="9 11">Homodimer. Heterotetramer of two MnmE and two MnmG subunits.</text>
</comment>
<dbReference type="Gene3D" id="3.50.50.60">
    <property type="entry name" value="FAD/NAD(P)-binding domain"/>
    <property type="match status" value="2"/>
</dbReference>
<comment type="cofactor">
    <cofactor evidence="1 11">
        <name>FAD</name>
        <dbReference type="ChEBI" id="CHEBI:57692"/>
    </cofactor>
</comment>
<feature type="binding site" evidence="11">
    <location>
        <position position="123"/>
    </location>
    <ligand>
        <name>FAD</name>
        <dbReference type="ChEBI" id="CHEBI:57692"/>
    </ligand>
</feature>
<comment type="subcellular location">
    <subcellularLocation>
        <location evidence="11">Cytoplasm</location>
    </subcellularLocation>
</comment>
<dbReference type="Pfam" id="PF21680">
    <property type="entry name" value="GIDA_C_1st"/>
    <property type="match status" value="1"/>
</dbReference>
<keyword evidence="6 11" id="KW-0819">tRNA processing</keyword>
<dbReference type="KEGG" id="aup:AsAng_0051220"/>
<dbReference type="HAMAP" id="MF_00129">
    <property type="entry name" value="MnmG_GidA"/>
    <property type="match status" value="1"/>
</dbReference>
<feature type="binding site" evidence="11">
    <location>
        <position position="367"/>
    </location>
    <ligand>
        <name>FAD</name>
        <dbReference type="ChEBI" id="CHEBI:57692"/>
    </ligand>
</feature>
<proteinExistence type="inferred from homology"/>
<evidence type="ECO:0000256" key="11">
    <source>
        <dbReference type="HAMAP-Rule" id="MF_00129"/>
    </source>
</evidence>
<dbReference type="InterPro" id="IPR040131">
    <property type="entry name" value="MnmG_N"/>
</dbReference>
<name>A0A915YK86_9BACT</name>
<organism evidence="13 14">
    <name type="scientific">Aureispira anguillae</name>
    <dbReference type="NCBI Taxonomy" id="2864201"/>
    <lineage>
        <taxon>Bacteria</taxon>
        <taxon>Pseudomonadati</taxon>
        <taxon>Bacteroidota</taxon>
        <taxon>Saprospiria</taxon>
        <taxon>Saprospirales</taxon>
        <taxon>Saprospiraceae</taxon>
        <taxon>Aureispira</taxon>
    </lineage>
</organism>
<evidence type="ECO:0000256" key="9">
    <source>
        <dbReference type="ARBA" id="ARBA00025948"/>
    </source>
</evidence>
<dbReference type="InterPro" id="IPR049312">
    <property type="entry name" value="GIDA_C_N"/>
</dbReference>
<dbReference type="PANTHER" id="PTHR11806">
    <property type="entry name" value="GLUCOSE INHIBITED DIVISION PROTEIN A"/>
    <property type="match status" value="1"/>
</dbReference>
<dbReference type="GO" id="GO:0002098">
    <property type="term" value="P:tRNA wobble uridine modification"/>
    <property type="evidence" value="ECO:0007669"/>
    <property type="project" value="InterPro"/>
</dbReference>
<dbReference type="InterPro" id="IPR047001">
    <property type="entry name" value="MnmG_C_subdom"/>
</dbReference>
<dbReference type="Gene3D" id="1.10.10.1800">
    <property type="entry name" value="tRNA uridine 5-carboxymethylaminomethyl modification enzyme MnmG/GidA"/>
    <property type="match status" value="1"/>
</dbReference>
<dbReference type="InterPro" id="IPR002218">
    <property type="entry name" value="MnmG-rel"/>
</dbReference>
<dbReference type="SUPFAM" id="SSF51905">
    <property type="entry name" value="FAD/NAD(P)-binding domain"/>
    <property type="match status" value="1"/>
</dbReference>
<dbReference type="PROSITE" id="PS01281">
    <property type="entry name" value="GIDA_2"/>
    <property type="match status" value="1"/>
</dbReference>
<feature type="domain" description="tRNA uridine 5-carboxymethylaminomethyl modification enzyme C-terminal subdomain" evidence="12">
    <location>
        <begin position="545"/>
        <end position="615"/>
    </location>
</feature>
<dbReference type="InterPro" id="IPR036188">
    <property type="entry name" value="FAD/NAD-bd_sf"/>
</dbReference>
<dbReference type="FunFam" id="1.10.150.570:FF:000001">
    <property type="entry name" value="tRNA uridine 5-carboxymethylaminomethyl modification enzyme MnmG"/>
    <property type="match status" value="1"/>
</dbReference>
<sequence>MFPEYDVIVVGGGHAGCEAATAAANMGSKVLLATMNMETIAKMSCNPAMGGVAKGQIVREIDALGGYSGIVTDHTMIQFRMLNLSKGPAMWSPRAQSDRMRFAEKWRMMLEANPNISFWQEMIVGLIVKNGVVKGVRTSLGLEIAAKTVILTNGTFLNGIIHIGERKISAGRAGERASTGITAQLVELGFESDRMKTGTPARVDGRTINWDAMEVQHGDEPAGKFSYTNTPKLLKQRPCHITYTNKKVHEILKTGFDKSPMFTGRIQGIGPRYCPSIEDKIERFADKERHQLFVEPEGWETCEVYVNGFSSSLPEDVQYKAMQLIPGFENAKMFRPGYAIEYDFFQPTQLKVSLETRLVKNLFFAGQINGTTGYEEAAAQGLMAGINAHLKIHNQEPFVLKRSEAYIGVLIDDLINKGTEEPYRMFTSRAEHRILLRQDNADVRLTPLADKLGIDVKDRLDRVQEKQLANDKIADFIRNTSIEPAAIEQVLLKKGSAPLRQKMKMHKILLRPNMGIQDFVSAVPKVATFMAQFEEEFITCAEINLKYEGYIRKEKEQVDKINRLEDVRLYDIDYSTIKGLSSEAVEKLNKLQPATIGQASRISGVSPADVSILLVYVGR</sequence>
<accession>A0A915YK86</accession>
<evidence type="ECO:0000313" key="13">
    <source>
        <dbReference type="EMBL" id="BDS14343.1"/>
    </source>
</evidence>
<dbReference type="GO" id="GO:0005829">
    <property type="term" value="C:cytosol"/>
    <property type="evidence" value="ECO:0007669"/>
    <property type="project" value="TreeGrafter"/>
</dbReference>
<keyword evidence="7 11" id="KW-0274">FAD</keyword>
<dbReference type="InterPro" id="IPR026904">
    <property type="entry name" value="MnmG_C"/>
</dbReference>
<dbReference type="FunFam" id="3.50.50.60:FF:000002">
    <property type="entry name" value="tRNA uridine 5-carboxymethylaminomethyl modification enzyme MnmG"/>
    <property type="match status" value="1"/>
</dbReference>
<evidence type="ECO:0000256" key="6">
    <source>
        <dbReference type="ARBA" id="ARBA00022694"/>
    </source>
</evidence>
<gene>
    <name evidence="11" type="primary">mnmG</name>
    <name evidence="11" type="synonym">gidA</name>
    <name evidence="13" type="ORF">AsAng_0051220</name>
</gene>
<evidence type="ECO:0000259" key="12">
    <source>
        <dbReference type="SMART" id="SM01228"/>
    </source>
</evidence>
<evidence type="ECO:0000256" key="3">
    <source>
        <dbReference type="ARBA" id="ARBA00007653"/>
    </source>
</evidence>
<dbReference type="GO" id="GO:0050660">
    <property type="term" value="F:flavin adenine dinucleotide binding"/>
    <property type="evidence" value="ECO:0007669"/>
    <property type="project" value="UniProtKB-UniRule"/>
</dbReference>
<dbReference type="NCBIfam" id="TIGR00136">
    <property type="entry name" value="mnmG_gidA"/>
    <property type="match status" value="1"/>
</dbReference>
<feature type="binding site" evidence="11">
    <location>
        <begin position="11"/>
        <end position="16"/>
    </location>
    <ligand>
        <name>FAD</name>
        <dbReference type="ChEBI" id="CHEBI:57692"/>
    </ligand>
</feature>
<dbReference type="InterPro" id="IPR020595">
    <property type="entry name" value="MnmG-rel_CS"/>
</dbReference>
<reference evidence="13" key="1">
    <citation type="submission" date="2022-09" db="EMBL/GenBank/DDBJ databases">
        <title>Aureispira anguillicida sp. nov., isolated from Leptocephalus of Japanese eel Anguilla japonica.</title>
        <authorList>
            <person name="Yuasa K."/>
            <person name="Mekata T."/>
            <person name="Ikunari K."/>
        </authorList>
    </citation>
    <scope>NUCLEOTIDE SEQUENCE</scope>
    <source>
        <strain evidence="13">EL160426</strain>
    </source>
</reference>
<keyword evidence="5 11" id="KW-0285">Flavoprotein</keyword>
<evidence type="ECO:0000256" key="4">
    <source>
        <dbReference type="ARBA" id="ARBA00020461"/>
    </source>
</evidence>
<keyword evidence="14" id="KW-1185">Reference proteome</keyword>
<keyword evidence="8 11" id="KW-0520">NAD</keyword>
<dbReference type="GO" id="GO:0030488">
    <property type="term" value="P:tRNA methylation"/>
    <property type="evidence" value="ECO:0007669"/>
    <property type="project" value="TreeGrafter"/>
</dbReference>
<dbReference type="PANTHER" id="PTHR11806:SF0">
    <property type="entry name" value="PROTEIN MTO1 HOMOLOG, MITOCHONDRIAL"/>
    <property type="match status" value="1"/>
</dbReference>
<dbReference type="EMBL" id="AP026867">
    <property type="protein sequence ID" value="BDS14343.1"/>
    <property type="molecule type" value="Genomic_DNA"/>
</dbReference>
<evidence type="ECO:0000256" key="5">
    <source>
        <dbReference type="ARBA" id="ARBA00022630"/>
    </source>
</evidence>
<dbReference type="PROSITE" id="PS01280">
    <property type="entry name" value="GIDA_1"/>
    <property type="match status" value="1"/>
</dbReference>